<reference evidence="2" key="1">
    <citation type="journal article" date="2023" name="Front. Mar. Sci.">
        <title>A new Merluccius polli reference genome to investigate the effects of global change in West African waters.</title>
        <authorList>
            <person name="Mateo J.L."/>
            <person name="Blanco-Fernandez C."/>
            <person name="Garcia-Vazquez E."/>
            <person name="Machado-Schiaffino G."/>
        </authorList>
    </citation>
    <scope>NUCLEOTIDE SEQUENCE</scope>
    <source>
        <strain evidence="2">C29</strain>
        <tissue evidence="2">Fin</tissue>
    </source>
</reference>
<evidence type="ECO:0000259" key="1">
    <source>
        <dbReference type="Pfam" id="PF12465"/>
    </source>
</evidence>
<dbReference type="GO" id="GO:0051603">
    <property type="term" value="P:proteolysis involved in protein catabolic process"/>
    <property type="evidence" value="ECO:0007669"/>
    <property type="project" value="InterPro"/>
</dbReference>
<feature type="domain" description="Proteasome beta subunit C-terminal" evidence="1">
    <location>
        <begin position="79"/>
        <end position="107"/>
    </location>
</feature>
<proteinExistence type="predicted"/>
<organism evidence="2 3">
    <name type="scientific">Merluccius polli</name>
    <name type="common">Benguela hake</name>
    <name type="synonym">Merluccius cadenati</name>
    <dbReference type="NCBI Taxonomy" id="89951"/>
    <lineage>
        <taxon>Eukaryota</taxon>
        <taxon>Metazoa</taxon>
        <taxon>Chordata</taxon>
        <taxon>Craniata</taxon>
        <taxon>Vertebrata</taxon>
        <taxon>Euteleostomi</taxon>
        <taxon>Actinopterygii</taxon>
        <taxon>Neopterygii</taxon>
        <taxon>Teleostei</taxon>
        <taxon>Neoteleostei</taxon>
        <taxon>Acanthomorphata</taxon>
        <taxon>Zeiogadaria</taxon>
        <taxon>Gadariae</taxon>
        <taxon>Gadiformes</taxon>
        <taxon>Gadoidei</taxon>
        <taxon>Merlucciidae</taxon>
        <taxon>Merluccius</taxon>
    </lineage>
</organism>
<gene>
    <name evidence="2" type="primary">PSMB7</name>
    <name evidence="2" type="ORF">N1851_028467</name>
</gene>
<dbReference type="EMBL" id="JAOPHQ010005412">
    <property type="protein sequence ID" value="KAK0135669.1"/>
    <property type="molecule type" value="Genomic_DNA"/>
</dbReference>
<dbReference type="Pfam" id="PF12465">
    <property type="entry name" value="Pr_beta_C"/>
    <property type="match status" value="1"/>
</dbReference>
<accession>A0AA47M8R2</accession>
<dbReference type="Gene3D" id="3.60.20.10">
    <property type="entry name" value="Glutamine Phosphoribosylpyrophosphate, subunit 1, domain 1"/>
    <property type="match status" value="1"/>
</dbReference>
<dbReference type="AlphaFoldDB" id="A0AA47M8R2"/>
<protein>
    <submittedName>
        <fullName evidence="2">Proteasome subunit beta type-7</fullName>
    </submittedName>
</protein>
<sequence>MAASCCGAGVAADADVTTMMMSSNSELHALNTGRPPPGRHGYQAAQTDALQGHLGTSLIVGGVDVDGVHLYSIFPHGGGQYRYPPGTTAVLTKTVTPLPVDLVDESVQVMQ</sequence>
<dbReference type="SUPFAM" id="SSF56235">
    <property type="entry name" value="N-terminal nucleophile aminohydrolases (Ntn hydrolases)"/>
    <property type="match status" value="1"/>
</dbReference>
<keyword evidence="3" id="KW-1185">Reference proteome</keyword>
<dbReference type="InterPro" id="IPR001353">
    <property type="entry name" value="Proteasome_sua/b"/>
</dbReference>
<keyword evidence="2" id="KW-0647">Proteasome</keyword>
<dbReference type="GO" id="GO:0005839">
    <property type="term" value="C:proteasome core complex"/>
    <property type="evidence" value="ECO:0007669"/>
    <property type="project" value="InterPro"/>
</dbReference>
<dbReference type="Pfam" id="PF00227">
    <property type="entry name" value="Proteasome"/>
    <property type="match status" value="1"/>
</dbReference>
<dbReference type="InterPro" id="IPR029055">
    <property type="entry name" value="Ntn_hydrolases_N"/>
</dbReference>
<evidence type="ECO:0000313" key="2">
    <source>
        <dbReference type="EMBL" id="KAK0135669.1"/>
    </source>
</evidence>
<comment type="caution">
    <text evidence="2">The sequence shown here is derived from an EMBL/GenBank/DDBJ whole genome shotgun (WGS) entry which is preliminary data.</text>
</comment>
<dbReference type="InterPro" id="IPR024689">
    <property type="entry name" value="Proteasome_bsu_C"/>
</dbReference>
<dbReference type="Proteomes" id="UP001174136">
    <property type="component" value="Unassembled WGS sequence"/>
</dbReference>
<name>A0AA47M8R2_MERPO</name>
<evidence type="ECO:0000313" key="3">
    <source>
        <dbReference type="Proteomes" id="UP001174136"/>
    </source>
</evidence>